<dbReference type="CDD" id="cd07983">
    <property type="entry name" value="LPLAT_DUF374-like"/>
    <property type="match status" value="1"/>
</dbReference>
<dbReference type="EMBL" id="LT960614">
    <property type="protein sequence ID" value="SON54646.1"/>
    <property type="molecule type" value="Genomic_DNA"/>
</dbReference>
<dbReference type="InterPro" id="IPR007172">
    <property type="entry name" value="DUF374"/>
</dbReference>
<dbReference type="KEGG" id="hdi:HDIA_1105"/>
<name>A0A2C9D304_9HYPH</name>
<organism evidence="2 3">
    <name type="scientific">Hartmannibacter diazotrophicus</name>
    <dbReference type="NCBI Taxonomy" id="1482074"/>
    <lineage>
        <taxon>Bacteria</taxon>
        <taxon>Pseudomonadati</taxon>
        <taxon>Pseudomonadota</taxon>
        <taxon>Alphaproteobacteria</taxon>
        <taxon>Hyphomicrobiales</taxon>
        <taxon>Pleomorphomonadaceae</taxon>
        <taxon>Hartmannibacter</taxon>
    </lineage>
</organism>
<proteinExistence type="predicted"/>
<dbReference type="OrthoDB" id="9810508at2"/>
<sequence length="238" mass="26042">MGRSLKDWGKAIGRSRAVVVSLGVLLASYLRFVHATSRILYRSPAIDSEIAADRPVITALWHGQHFMVPLIKPKGQPFAVLMAAHADAEMNAIAIERLGLQTIRASGAQKPSEIRRKKGMVGFLQMLKALKNGTSIAMTADVPKGPAKKAGRGIVMLARHSGRPIMPLAYASSRRWNVNSWDSASFNLPFSRAAVVTSDLIYVPPETTDEEIDAYCARLTESLNEATRKAYAIVDRTE</sequence>
<evidence type="ECO:0000313" key="2">
    <source>
        <dbReference type="EMBL" id="SON54646.1"/>
    </source>
</evidence>
<accession>A0A2C9D304</accession>
<dbReference type="Proteomes" id="UP000223606">
    <property type="component" value="Chromosome 1"/>
</dbReference>
<reference evidence="3" key="1">
    <citation type="submission" date="2017-09" db="EMBL/GenBank/DDBJ databases">
        <title>Genome sequence of Nannocystis excedens DSM 71.</title>
        <authorList>
            <person name="Blom J."/>
        </authorList>
    </citation>
    <scope>NUCLEOTIDE SEQUENCE [LARGE SCALE GENOMIC DNA]</scope>
    <source>
        <strain evidence="3">type strain: E19</strain>
    </source>
</reference>
<gene>
    <name evidence="2" type="ORF">HDIA_1105</name>
</gene>
<keyword evidence="3" id="KW-1185">Reference proteome</keyword>
<protein>
    <recommendedName>
        <fullName evidence="1">DUF374 domain-containing protein</fullName>
    </recommendedName>
</protein>
<dbReference type="Pfam" id="PF04028">
    <property type="entry name" value="DUF374"/>
    <property type="match status" value="1"/>
</dbReference>
<evidence type="ECO:0000259" key="1">
    <source>
        <dbReference type="Pfam" id="PF04028"/>
    </source>
</evidence>
<evidence type="ECO:0000313" key="3">
    <source>
        <dbReference type="Proteomes" id="UP000223606"/>
    </source>
</evidence>
<dbReference type="AlphaFoldDB" id="A0A2C9D304"/>
<feature type="domain" description="DUF374" evidence="1">
    <location>
        <begin position="72"/>
        <end position="147"/>
    </location>
</feature>